<dbReference type="EMBL" id="MKKU01000001">
    <property type="protein sequence ID" value="RNF27642.1"/>
    <property type="molecule type" value="Genomic_DNA"/>
</dbReference>
<feature type="compositionally biased region" description="Basic and acidic residues" evidence="1">
    <location>
        <begin position="86"/>
        <end position="95"/>
    </location>
</feature>
<sequence length="151" mass="16256">MEGIRLTHCCGRCCLLLFFPRQKACVPLYRRFKQRFAFMGVHVMQCCAICVLISAVGFLLPLPRPSVCLNSFSPLVFVARRRLKGENGRSSCGEHHQRRLGGGPGEPGGPWAGVARAPPPTAVADAAAEGPATGEEQTHGAAKRPLRHPSA</sequence>
<keyword evidence="2" id="KW-0812">Transmembrane</keyword>
<evidence type="ECO:0008006" key="5">
    <source>
        <dbReference type="Google" id="ProtNLM"/>
    </source>
</evidence>
<accession>A0A422QCC8</accession>
<keyword evidence="2" id="KW-0472">Membrane</keyword>
<feature type="region of interest" description="Disordered" evidence="1">
    <location>
        <begin position="86"/>
        <end position="151"/>
    </location>
</feature>
<evidence type="ECO:0000313" key="4">
    <source>
        <dbReference type="Proteomes" id="UP000284403"/>
    </source>
</evidence>
<gene>
    <name evidence="3" type="ORF">Tco025E_00026</name>
</gene>
<proteinExistence type="predicted"/>
<reference evidence="3 4" key="1">
    <citation type="journal article" date="2018" name="BMC Genomics">
        <title>Genomic comparison of Trypanosoma conorhini and Trypanosoma rangeli to Trypanosoma cruzi strains of high and low virulence.</title>
        <authorList>
            <person name="Bradwell K.R."/>
            <person name="Koparde V.N."/>
            <person name="Matveyev A.V."/>
            <person name="Serrano M.G."/>
            <person name="Alves J.M."/>
            <person name="Parikh H."/>
            <person name="Huang B."/>
            <person name="Lee V."/>
            <person name="Espinosa-Alvarez O."/>
            <person name="Ortiz P.A."/>
            <person name="Costa-Martins A.G."/>
            <person name="Teixeira M.M."/>
            <person name="Buck G.A."/>
        </authorList>
    </citation>
    <scope>NUCLEOTIDE SEQUENCE [LARGE SCALE GENOMIC DNA]</scope>
    <source>
        <strain evidence="3 4">025E</strain>
    </source>
</reference>
<organism evidence="3 4">
    <name type="scientific">Trypanosoma conorhini</name>
    <dbReference type="NCBI Taxonomy" id="83891"/>
    <lineage>
        <taxon>Eukaryota</taxon>
        <taxon>Discoba</taxon>
        <taxon>Euglenozoa</taxon>
        <taxon>Kinetoplastea</taxon>
        <taxon>Metakinetoplastina</taxon>
        <taxon>Trypanosomatida</taxon>
        <taxon>Trypanosomatidae</taxon>
        <taxon>Trypanosoma</taxon>
    </lineage>
</organism>
<keyword evidence="4" id="KW-1185">Reference proteome</keyword>
<dbReference type="GeneID" id="40313637"/>
<evidence type="ECO:0000256" key="1">
    <source>
        <dbReference type="SAM" id="MobiDB-lite"/>
    </source>
</evidence>
<protein>
    <recommendedName>
        <fullName evidence="5">Transmembrane protein</fullName>
    </recommendedName>
</protein>
<feature type="compositionally biased region" description="Gly residues" evidence="1">
    <location>
        <begin position="100"/>
        <end position="111"/>
    </location>
</feature>
<dbReference type="AlphaFoldDB" id="A0A422QCC8"/>
<comment type="caution">
    <text evidence="3">The sequence shown here is derived from an EMBL/GenBank/DDBJ whole genome shotgun (WGS) entry which is preliminary data.</text>
</comment>
<keyword evidence="2" id="KW-1133">Transmembrane helix</keyword>
<feature type="compositionally biased region" description="Low complexity" evidence="1">
    <location>
        <begin position="112"/>
        <end position="135"/>
    </location>
</feature>
<dbReference type="Proteomes" id="UP000284403">
    <property type="component" value="Unassembled WGS sequence"/>
</dbReference>
<dbReference type="RefSeq" id="XP_029232848.1">
    <property type="nucleotide sequence ID" value="XM_029366975.1"/>
</dbReference>
<feature type="compositionally biased region" description="Basic residues" evidence="1">
    <location>
        <begin position="141"/>
        <end position="151"/>
    </location>
</feature>
<evidence type="ECO:0000313" key="3">
    <source>
        <dbReference type="EMBL" id="RNF27642.1"/>
    </source>
</evidence>
<feature type="transmembrane region" description="Helical" evidence="2">
    <location>
        <begin position="36"/>
        <end position="60"/>
    </location>
</feature>
<name>A0A422QCC8_9TRYP</name>
<evidence type="ECO:0000256" key="2">
    <source>
        <dbReference type="SAM" id="Phobius"/>
    </source>
</evidence>